<dbReference type="STRING" id="1802202.A2730_03860"/>
<proteinExistence type="predicted"/>
<dbReference type="AlphaFoldDB" id="A0A1G2HQK9"/>
<dbReference type="PANTHER" id="PTHR43102">
    <property type="entry name" value="SLR1143 PROTEIN"/>
    <property type="match status" value="1"/>
</dbReference>
<organism evidence="2 3">
    <name type="scientific">Candidatus Staskawiczbacteria bacterium RIFCSPHIGHO2_01_FULL_39_25</name>
    <dbReference type="NCBI Taxonomy" id="1802202"/>
    <lineage>
        <taxon>Bacteria</taxon>
        <taxon>Candidatus Staskawicziibacteriota</taxon>
    </lineage>
</organism>
<reference evidence="2 3" key="1">
    <citation type="journal article" date="2016" name="Nat. Commun.">
        <title>Thousands of microbial genomes shed light on interconnected biogeochemical processes in an aquifer system.</title>
        <authorList>
            <person name="Anantharaman K."/>
            <person name="Brown C.T."/>
            <person name="Hug L.A."/>
            <person name="Sharon I."/>
            <person name="Castelle C.J."/>
            <person name="Probst A.J."/>
            <person name="Thomas B.C."/>
            <person name="Singh A."/>
            <person name="Wilkins M.J."/>
            <person name="Karaoz U."/>
            <person name="Brodie E.L."/>
            <person name="Williams K.H."/>
            <person name="Hubbard S.S."/>
            <person name="Banfield J.F."/>
        </authorList>
    </citation>
    <scope>NUCLEOTIDE SEQUENCE [LARGE SCALE GENOMIC DNA]</scope>
</reference>
<gene>
    <name evidence="2" type="ORF">A2730_03860</name>
</gene>
<comment type="caution">
    <text evidence="2">The sequence shown here is derived from an EMBL/GenBank/DDBJ whole genome shotgun (WGS) entry which is preliminary data.</text>
</comment>
<dbReference type="InterPro" id="IPR003018">
    <property type="entry name" value="GAF"/>
</dbReference>
<feature type="domain" description="GAF" evidence="1">
    <location>
        <begin position="26"/>
        <end position="168"/>
    </location>
</feature>
<evidence type="ECO:0000313" key="3">
    <source>
        <dbReference type="Proteomes" id="UP000176855"/>
    </source>
</evidence>
<sequence>MEKAPIPKDEFKRIVSLIGLDLLDTPPEERFDQLTRCATKIFHVPISTLTLIDAQREWFKSCQGLSNTEGDRAISFCGHALVEDEILVIPDTTKDKRFADNPMVIGEPYIRFYAGVPIMSADGARIGVFCIKDTKPQEFSQDDREILEGLAKWAELEINLRNLNFSMQDKFVEKYIEDNKNKTQKRK</sequence>
<dbReference type="PANTHER" id="PTHR43102:SF2">
    <property type="entry name" value="GAF DOMAIN-CONTAINING PROTEIN"/>
    <property type="match status" value="1"/>
</dbReference>
<dbReference type="Proteomes" id="UP000176855">
    <property type="component" value="Unassembled WGS sequence"/>
</dbReference>
<dbReference type="SMART" id="SM00065">
    <property type="entry name" value="GAF"/>
    <property type="match status" value="1"/>
</dbReference>
<name>A0A1G2HQK9_9BACT</name>
<dbReference type="EMBL" id="MHOO01000002">
    <property type="protein sequence ID" value="OGZ64812.1"/>
    <property type="molecule type" value="Genomic_DNA"/>
</dbReference>
<evidence type="ECO:0000259" key="1">
    <source>
        <dbReference type="SMART" id="SM00065"/>
    </source>
</evidence>
<protein>
    <recommendedName>
        <fullName evidence="1">GAF domain-containing protein</fullName>
    </recommendedName>
</protein>
<dbReference type="SUPFAM" id="SSF55781">
    <property type="entry name" value="GAF domain-like"/>
    <property type="match status" value="1"/>
</dbReference>
<dbReference type="Gene3D" id="3.30.450.40">
    <property type="match status" value="1"/>
</dbReference>
<dbReference type="InterPro" id="IPR029016">
    <property type="entry name" value="GAF-like_dom_sf"/>
</dbReference>
<evidence type="ECO:0000313" key="2">
    <source>
        <dbReference type="EMBL" id="OGZ64812.1"/>
    </source>
</evidence>
<accession>A0A1G2HQK9</accession>
<dbReference type="Pfam" id="PF01590">
    <property type="entry name" value="GAF"/>
    <property type="match status" value="1"/>
</dbReference>